<keyword evidence="3" id="KW-1185">Reference proteome</keyword>
<comment type="caution">
    <text evidence="2">The sequence shown here is derived from an EMBL/GenBank/DDBJ whole genome shotgun (WGS) entry which is preliminary data.</text>
</comment>
<dbReference type="RefSeq" id="WP_191744112.1">
    <property type="nucleotide sequence ID" value="NZ_JACSQU010000002.1"/>
</dbReference>
<proteinExistence type="predicted"/>
<organism evidence="2 3">
    <name type="scientific">Brevundimonas guildfordensis</name>
    <dbReference type="NCBI Taxonomy" id="2762241"/>
    <lineage>
        <taxon>Bacteria</taxon>
        <taxon>Pseudomonadati</taxon>
        <taxon>Pseudomonadota</taxon>
        <taxon>Alphaproteobacteria</taxon>
        <taxon>Caulobacterales</taxon>
        <taxon>Caulobacteraceae</taxon>
        <taxon>Brevundimonas</taxon>
    </lineage>
</organism>
<dbReference type="EMBL" id="JACSQU010000002">
    <property type="protein sequence ID" value="MBD7941716.1"/>
    <property type="molecule type" value="Genomic_DNA"/>
</dbReference>
<sequence length="70" mass="7704">MTRAPQPPREQRSFADRGAQLMGEAAAADRRDRADGVQAGHPGDADVNLNQQGRYGNLQQNLTTHRKTHP</sequence>
<evidence type="ECO:0000313" key="3">
    <source>
        <dbReference type="Proteomes" id="UP000638918"/>
    </source>
</evidence>
<evidence type="ECO:0000313" key="2">
    <source>
        <dbReference type="EMBL" id="MBD7941716.1"/>
    </source>
</evidence>
<protein>
    <submittedName>
        <fullName evidence="2">Uncharacterized protein</fullName>
    </submittedName>
</protein>
<feature type="compositionally biased region" description="Polar residues" evidence="1">
    <location>
        <begin position="48"/>
        <end position="63"/>
    </location>
</feature>
<reference evidence="2 3" key="1">
    <citation type="submission" date="2020-08" db="EMBL/GenBank/DDBJ databases">
        <title>A Genomic Blueprint of the Chicken Gut Microbiome.</title>
        <authorList>
            <person name="Gilroy R."/>
            <person name="Ravi A."/>
            <person name="Getino M."/>
            <person name="Pursley I."/>
            <person name="Horton D.L."/>
            <person name="Alikhan N.-F."/>
            <person name="Baker D."/>
            <person name="Gharbi K."/>
            <person name="Hall N."/>
            <person name="Watson M."/>
            <person name="Adriaenssens E.M."/>
            <person name="Foster-Nyarko E."/>
            <person name="Jarju S."/>
            <person name="Secka A."/>
            <person name="Antonio M."/>
            <person name="Oren A."/>
            <person name="Chaudhuri R."/>
            <person name="La Ragione R.M."/>
            <person name="Hildebrand F."/>
            <person name="Pallen M.J."/>
        </authorList>
    </citation>
    <scope>NUCLEOTIDE SEQUENCE [LARGE SCALE GENOMIC DNA]</scope>
    <source>
        <strain evidence="2 3">Sa3CVA3</strain>
    </source>
</reference>
<accession>A0ABR8R1R7</accession>
<dbReference type="Proteomes" id="UP000638918">
    <property type="component" value="Unassembled WGS sequence"/>
</dbReference>
<evidence type="ECO:0000256" key="1">
    <source>
        <dbReference type="SAM" id="MobiDB-lite"/>
    </source>
</evidence>
<feature type="region of interest" description="Disordered" evidence="1">
    <location>
        <begin position="23"/>
        <end position="70"/>
    </location>
</feature>
<gene>
    <name evidence="2" type="ORF">H9656_09995</name>
</gene>
<name>A0ABR8R1R7_9CAUL</name>